<sequence length="402" mass="44745">MPPTMPPAPPPTMPPAPALPDELLEEIFLRFPPDEPEHLVRASLACKLWLGLLSSARFRGLYRDFHGAPPMLGFLYNWIFNRGSKEDDPVANFVPTAKFGALISAADGWDRGYAPWDCRHGRVLLGNYTGLVVWDPMTGRRMKLEVPVVYVGAAVLCAVRGYDHRACHEGPFQVVFIGLDTNDDDGDCVAHAYVSSPMPAEWSDLGSDSLFDGWSKPCSGLHLITADPFIDSLPPVHVENALHFMLRYDDKRVGILKYDLSSNCLSLIDAPLTGSAIVGPAILMAMKDGGLGLAHLDGLILHLWSRQIDSNGVASWTQRKVIDLKELLPIQNPKKRISVIGSVEGHDIIFVTVDLGICEINLKTLRWKKIWKREKFRSLIPYTSFYNRQEKGRPCKTLTTYG</sequence>
<accession>A0A9R0XN97</accession>
<gene>
    <name evidence="2" type="ORF">TRITD_5Bv1G242500</name>
</gene>
<dbReference type="SUPFAM" id="SSF81383">
    <property type="entry name" value="F-box domain"/>
    <property type="match status" value="1"/>
</dbReference>
<keyword evidence="3" id="KW-1185">Reference proteome</keyword>
<organism evidence="2 3">
    <name type="scientific">Triticum turgidum subsp. durum</name>
    <name type="common">Durum wheat</name>
    <name type="synonym">Triticum durum</name>
    <dbReference type="NCBI Taxonomy" id="4567"/>
    <lineage>
        <taxon>Eukaryota</taxon>
        <taxon>Viridiplantae</taxon>
        <taxon>Streptophyta</taxon>
        <taxon>Embryophyta</taxon>
        <taxon>Tracheophyta</taxon>
        <taxon>Spermatophyta</taxon>
        <taxon>Magnoliopsida</taxon>
        <taxon>Liliopsida</taxon>
        <taxon>Poales</taxon>
        <taxon>Poaceae</taxon>
        <taxon>BOP clade</taxon>
        <taxon>Pooideae</taxon>
        <taxon>Triticodae</taxon>
        <taxon>Triticeae</taxon>
        <taxon>Triticinae</taxon>
        <taxon>Triticum</taxon>
    </lineage>
</organism>
<name>A0A9R0XN97_TRITD</name>
<dbReference type="Proteomes" id="UP000324705">
    <property type="component" value="Chromosome 5B"/>
</dbReference>
<dbReference type="EMBL" id="LT934120">
    <property type="protein sequence ID" value="VAI39927.1"/>
    <property type="molecule type" value="Genomic_DNA"/>
</dbReference>
<evidence type="ECO:0000259" key="1">
    <source>
        <dbReference type="Pfam" id="PF00646"/>
    </source>
</evidence>
<dbReference type="PANTHER" id="PTHR32133">
    <property type="entry name" value="OS07G0120400 PROTEIN"/>
    <property type="match status" value="1"/>
</dbReference>
<dbReference type="InterPro" id="IPR001810">
    <property type="entry name" value="F-box_dom"/>
</dbReference>
<reference evidence="2 3" key="1">
    <citation type="submission" date="2017-09" db="EMBL/GenBank/DDBJ databases">
        <authorList>
            <consortium name="International Durum Wheat Genome Sequencing Consortium (IDWGSC)"/>
            <person name="Milanesi L."/>
        </authorList>
    </citation>
    <scope>NUCLEOTIDE SEQUENCE [LARGE SCALE GENOMIC DNA]</scope>
    <source>
        <strain evidence="3">cv. Svevo</strain>
    </source>
</reference>
<proteinExistence type="predicted"/>
<evidence type="ECO:0000313" key="3">
    <source>
        <dbReference type="Proteomes" id="UP000324705"/>
    </source>
</evidence>
<protein>
    <recommendedName>
        <fullName evidence="1">F-box domain-containing protein</fullName>
    </recommendedName>
</protein>
<dbReference type="AlphaFoldDB" id="A0A9R0XN97"/>
<dbReference type="PANTHER" id="PTHR32133:SF386">
    <property type="entry name" value="F-BOX DOMAIN-CONTAINING PROTEIN"/>
    <property type="match status" value="1"/>
</dbReference>
<feature type="domain" description="F-box" evidence="1">
    <location>
        <begin position="19"/>
        <end position="58"/>
    </location>
</feature>
<dbReference type="Gene3D" id="1.20.1280.50">
    <property type="match status" value="1"/>
</dbReference>
<evidence type="ECO:0000313" key="2">
    <source>
        <dbReference type="EMBL" id="VAI39927.1"/>
    </source>
</evidence>
<dbReference type="Gramene" id="TRITD5Bv1G242500.1">
    <property type="protein sequence ID" value="TRITD5Bv1G242500.1"/>
    <property type="gene ID" value="TRITD5Bv1G242500"/>
</dbReference>
<dbReference type="Pfam" id="PF00646">
    <property type="entry name" value="F-box"/>
    <property type="match status" value="1"/>
</dbReference>
<dbReference type="OMA" id="LGICEIN"/>
<dbReference type="InterPro" id="IPR036047">
    <property type="entry name" value="F-box-like_dom_sf"/>
</dbReference>